<dbReference type="RefSeq" id="WP_052082855.1">
    <property type="nucleotide sequence ID" value="NZ_CALICV010000130.1"/>
</dbReference>
<dbReference type="PATRIC" id="fig|1297617.4.peg.478"/>
<proteinExistence type="predicted"/>
<feature type="domain" description="IrrE N-terminal-like" evidence="1">
    <location>
        <begin position="23"/>
        <end position="138"/>
    </location>
</feature>
<dbReference type="STRING" id="1297617.IB211_00472c"/>
<dbReference type="PANTHER" id="PTHR43236:SF1">
    <property type="entry name" value="BLL7220 PROTEIN"/>
    <property type="match status" value="1"/>
</dbReference>
<gene>
    <name evidence="2" type="ORF">IB211_00472c</name>
</gene>
<reference evidence="2 3" key="1">
    <citation type="journal article" date="2015" name="Nat. Commun.">
        <title>Production of butyrate from lysine and the Amadori product fructoselysine by a human gut commensal.</title>
        <authorList>
            <person name="Bui T.P."/>
            <person name="Ritari J."/>
            <person name="Boeren S."/>
            <person name="de Waard P."/>
            <person name="Plugge C.M."/>
            <person name="de Vos W.M."/>
        </authorList>
    </citation>
    <scope>NUCLEOTIDE SEQUENCE [LARGE SCALE GENOMIC DNA]</scope>
    <source>
        <strain evidence="2 3">AF211</strain>
    </source>
</reference>
<organism evidence="2 3">
    <name type="scientific">Intestinimonas butyriciproducens</name>
    <dbReference type="NCBI Taxonomy" id="1297617"/>
    <lineage>
        <taxon>Bacteria</taxon>
        <taxon>Bacillati</taxon>
        <taxon>Bacillota</taxon>
        <taxon>Clostridia</taxon>
        <taxon>Eubacteriales</taxon>
        <taxon>Intestinimonas</taxon>
    </lineage>
</organism>
<dbReference type="PANTHER" id="PTHR43236">
    <property type="entry name" value="ANTITOXIN HIGA1"/>
    <property type="match status" value="1"/>
</dbReference>
<keyword evidence="3" id="KW-1185">Reference proteome</keyword>
<evidence type="ECO:0000313" key="3">
    <source>
        <dbReference type="Proteomes" id="UP000064844"/>
    </source>
</evidence>
<dbReference type="eggNOG" id="COG2856">
    <property type="taxonomic scope" value="Bacteria"/>
</dbReference>
<dbReference type="KEGG" id="ibu:IB211_00472c"/>
<evidence type="ECO:0000259" key="1">
    <source>
        <dbReference type="Pfam" id="PF06114"/>
    </source>
</evidence>
<evidence type="ECO:0000313" key="2">
    <source>
        <dbReference type="EMBL" id="ALP92867.1"/>
    </source>
</evidence>
<dbReference type="Pfam" id="PF06114">
    <property type="entry name" value="Peptidase_M78"/>
    <property type="match status" value="1"/>
</dbReference>
<dbReference type="InterPro" id="IPR052345">
    <property type="entry name" value="Rad_response_metalloprotease"/>
</dbReference>
<sequence>MDTKALANRVAAQHGTRDPFRIAEELGFIVIRAPLVEMRGLRQYVKRRTIVYVNACLDEPQQRLVCAHELGHHFLHRGLNRLFMDRNTCMVANKYENEAHRFAVDLLYDDADLRECAEWSDEQVARWMGVPLPLARYRRSTVPPLPGDKNPF</sequence>
<dbReference type="AlphaFoldDB" id="A0A0S2W0H9"/>
<name>A0A0S2W0H9_9FIRM</name>
<dbReference type="Gene3D" id="1.10.10.2910">
    <property type="match status" value="1"/>
</dbReference>
<dbReference type="Proteomes" id="UP000064844">
    <property type="component" value="Chromosome"/>
</dbReference>
<reference evidence="3" key="2">
    <citation type="submission" date="2015-04" db="EMBL/GenBank/DDBJ databases">
        <title>A butyrogenic pathway from the amino acid lysine in a human gut commensal.</title>
        <authorList>
            <person name="de Vos W.M."/>
            <person name="Bui N.T.P."/>
            <person name="Plugge C.M."/>
            <person name="Ritari J."/>
        </authorList>
    </citation>
    <scope>NUCLEOTIDE SEQUENCE [LARGE SCALE GENOMIC DNA]</scope>
    <source>
        <strain evidence="3">AF211</strain>
    </source>
</reference>
<dbReference type="InterPro" id="IPR010359">
    <property type="entry name" value="IrrE_HExxH"/>
</dbReference>
<protein>
    <submittedName>
        <fullName evidence="2">Phage protein</fullName>
    </submittedName>
</protein>
<accession>A0A0S2W0H9</accession>
<dbReference type="EMBL" id="CP011307">
    <property type="protein sequence ID" value="ALP92867.1"/>
    <property type="molecule type" value="Genomic_DNA"/>
</dbReference>